<dbReference type="GO" id="GO:0009897">
    <property type="term" value="C:external side of plasma membrane"/>
    <property type="evidence" value="ECO:0007669"/>
    <property type="project" value="TreeGrafter"/>
</dbReference>
<sequence length="240" mass="27287">IYHSDTMDTAKLWFTLLCVCGCWILSLAINCDWTTEYDYEERCCKACPLVPCPENNTESVCEKCSTAVSAKDKCFCKDNHLCFDDKCGICKTRERCKPGHQLKRTGAFDYWYFCEPCPNNTYNDAEDSTCKSITKCVGGEIFPGNKTHNAICVSSEREKDRSQTTHSFMLACLAVTVLTCLVFIMYTAFQIFKYKMLTKSNKPCTHRMVLPSDTCSCKLSKEEKGEDSEDPCKHDVHSFP</sequence>
<feature type="transmembrane region" description="Helical" evidence="2">
    <location>
        <begin position="12"/>
        <end position="29"/>
    </location>
</feature>
<dbReference type="AlphaFoldDB" id="A0A673H9H4"/>
<protein>
    <submittedName>
        <fullName evidence="3">Tumor necrosis factor receptor superfamily member 18-like</fullName>
    </submittedName>
</protein>
<proteinExistence type="predicted"/>
<feature type="region of interest" description="Disordered" evidence="1">
    <location>
        <begin position="221"/>
        <end position="240"/>
    </location>
</feature>
<dbReference type="PANTHER" id="PTHR47388">
    <property type="entry name" value="TUMOR NECROSIS FACTOR RECEPTOR SUPERFAMILY MEMBER 18"/>
    <property type="match status" value="1"/>
</dbReference>
<keyword evidence="2" id="KW-0472">Membrane</keyword>
<feature type="transmembrane region" description="Helical" evidence="2">
    <location>
        <begin position="168"/>
        <end position="189"/>
    </location>
</feature>
<accession>A0A673H9H4</accession>
<dbReference type="PANTHER" id="PTHR47388:SF1">
    <property type="entry name" value="TUMOR NECROSIS FACTOR RECEPTOR SUPERFAMILY MEMBER 18"/>
    <property type="match status" value="1"/>
</dbReference>
<evidence type="ECO:0000256" key="1">
    <source>
        <dbReference type="SAM" id="MobiDB-lite"/>
    </source>
</evidence>
<name>A0A673H9H4_9TELE</name>
<dbReference type="GO" id="GO:0045785">
    <property type="term" value="P:positive regulation of cell adhesion"/>
    <property type="evidence" value="ECO:0007669"/>
    <property type="project" value="TreeGrafter"/>
</dbReference>
<dbReference type="Ensembl" id="ENSSRHT00000022911.1">
    <property type="protein sequence ID" value="ENSSRHP00000022226.1"/>
    <property type="gene ID" value="ENSSRHG00000011788.1"/>
</dbReference>
<dbReference type="Proteomes" id="UP000472270">
    <property type="component" value="Unassembled WGS sequence"/>
</dbReference>
<evidence type="ECO:0000256" key="2">
    <source>
        <dbReference type="SAM" id="Phobius"/>
    </source>
</evidence>
<keyword evidence="2" id="KW-0812">Transmembrane</keyword>
<evidence type="ECO:0000313" key="4">
    <source>
        <dbReference type="Proteomes" id="UP000472270"/>
    </source>
</evidence>
<reference evidence="3" key="2">
    <citation type="submission" date="2025-09" db="UniProtKB">
        <authorList>
            <consortium name="Ensembl"/>
        </authorList>
    </citation>
    <scope>IDENTIFICATION</scope>
</reference>
<evidence type="ECO:0000313" key="3">
    <source>
        <dbReference type="Ensembl" id="ENSSRHP00000022226.1"/>
    </source>
</evidence>
<organism evidence="3 4">
    <name type="scientific">Sinocyclocheilus rhinocerous</name>
    <dbReference type="NCBI Taxonomy" id="307959"/>
    <lineage>
        <taxon>Eukaryota</taxon>
        <taxon>Metazoa</taxon>
        <taxon>Chordata</taxon>
        <taxon>Craniata</taxon>
        <taxon>Vertebrata</taxon>
        <taxon>Euteleostomi</taxon>
        <taxon>Actinopterygii</taxon>
        <taxon>Neopterygii</taxon>
        <taxon>Teleostei</taxon>
        <taxon>Ostariophysi</taxon>
        <taxon>Cypriniformes</taxon>
        <taxon>Cyprinidae</taxon>
        <taxon>Cyprininae</taxon>
        <taxon>Sinocyclocheilus</taxon>
    </lineage>
</organism>
<dbReference type="Gene3D" id="2.10.50.10">
    <property type="entry name" value="Tumor Necrosis Factor Receptor, subunit A, domain 2"/>
    <property type="match status" value="1"/>
</dbReference>
<gene>
    <name evidence="3" type="primary">LOC107750269</name>
</gene>
<keyword evidence="2" id="KW-1133">Transmembrane helix</keyword>
<keyword evidence="4" id="KW-1185">Reference proteome</keyword>
<dbReference type="InterPro" id="IPR053107">
    <property type="entry name" value="TNFRSF18"/>
</dbReference>
<reference evidence="3" key="1">
    <citation type="submission" date="2025-08" db="UniProtKB">
        <authorList>
            <consortium name="Ensembl"/>
        </authorList>
    </citation>
    <scope>IDENTIFICATION</scope>
</reference>